<name>A0AAD7IVY5_9AGAR</name>
<organism evidence="6 7">
    <name type="scientific">Mycena maculata</name>
    <dbReference type="NCBI Taxonomy" id="230809"/>
    <lineage>
        <taxon>Eukaryota</taxon>
        <taxon>Fungi</taxon>
        <taxon>Dikarya</taxon>
        <taxon>Basidiomycota</taxon>
        <taxon>Agaricomycotina</taxon>
        <taxon>Agaricomycetes</taxon>
        <taxon>Agaricomycetidae</taxon>
        <taxon>Agaricales</taxon>
        <taxon>Marasmiineae</taxon>
        <taxon>Mycenaceae</taxon>
        <taxon>Mycena</taxon>
    </lineage>
</organism>
<dbReference type="GO" id="GO:0005525">
    <property type="term" value="F:GTP binding"/>
    <property type="evidence" value="ECO:0007669"/>
    <property type="project" value="UniProtKB-KW"/>
</dbReference>
<evidence type="ECO:0000256" key="5">
    <source>
        <dbReference type="SAM" id="MobiDB-lite"/>
    </source>
</evidence>
<feature type="region of interest" description="Disordered" evidence="5">
    <location>
        <begin position="15"/>
        <end position="63"/>
    </location>
</feature>
<keyword evidence="2" id="KW-0547">Nucleotide-binding</keyword>
<evidence type="ECO:0000256" key="4">
    <source>
        <dbReference type="ARBA" id="ARBA00023289"/>
    </source>
</evidence>
<comment type="similarity">
    <text evidence="1">Belongs to the small GTPase superfamily. Rab family.</text>
</comment>
<dbReference type="AlphaFoldDB" id="A0AAD7IVY5"/>
<sequence length="623" mass="69221">MNDILADRLAKYTVPDRLKAKPVTDADARRETSAGYRPKDGGSSSSALGKQSTKRKGNAQPSARAVTIGSIQVYVCGVDDEIRDTRCPKGQVTERLREQGLMVTKDPDGNPLQFDRNWLPIRVGQWLRDMLGQPGVFDYLDEKYGNSDVTPHYFLVGKEKQRIYVMKTRPGGGEDLDDAKGTGTNRNYKDLAVRVATRHKIPSCVYREGWEVAIHRLRAGEDMPSESEDEDVKPVRRTVGKSNPTQPHPRSVSEIEVGSSEDSDWDSDENHGIRELVNLKVKKEPRNDTEGVRVHRHSSRLSEVPGKKSLFDTDRDDDIEEISGFGDSGSRKRTASPSFNVGISDLEDAKRARSGSRESRENAIDVDTVSDDDEAGGRAHDLRQPIPLGLALRLHLTPIDVDLHFLNASDIGFRDGWKLRPGFVHDPGLWISSRWSCHVIWKVVDSQCAELHTNSAERVSSLASAFFRGADAAVLLYDVTRPETLDPFTKWWAEFRDKAPVAEGDTEFCVAVVGNKVDLLAGLAGADEEGVVTAAQGARFVRTLVPRPDTPTPTPGPSSQPRLSTIQTMELLQSLRILRRGLPFTPFVKALCKLRLSDEVKNEFQKIWEIEGLLFGPQLRLAG</sequence>
<dbReference type="Pfam" id="PF00071">
    <property type="entry name" value="Ras"/>
    <property type="match status" value="1"/>
</dbReference>
<reference evidence="6" key="1">
    <citation type="submission" date="2023-03" db="EMBL/GenBank/DDBJ databases">
        <title>Massive genome expansion in bonnet fungi (Mycena s.s.) driven by repeated elements and novel gene families across ecological guilds.</title>
        <authorList>
            <consortium name="Lawrence Berkeley National Laboratory"/>
            <person name="Harder C.B."/>
            <person name="Miyauchi S."/>
            <person name="Viragh M."/>
            <person name="Kuo A."/>
            <person name="Thoen E."/>
            <person name="Andreopoulos B."/>
            <person name="Lu D."/>
            <person name="Skrede I."/>
            <person name="Drula E."/>
            <person name="Henrissat B."/>
            <person name="Morin E."/>
            <person name="Kohler A."/>
            <person name="Barry K."/>
            <person name="LaButti K."/>
            <person name="Morin E."/>
            <person name="Salamov A."/>
            <person name="Lipzen A."/>
            <person name="Mereny Z."/>
            <person name="Hegedus B."/>
            <person name="Baldrian P."/>
            <person name="Stursova M."/>
            <person name="Weitz H."/>
            <person name="Taylor A."/>
            <person name="Grigoriev I.V."/>
            <person name="Nagy L.G."/>
            <person name="Martin F."/>
            <person name="Kauserud H."/>
        </authorList>
    </citation>
    <scope>NUCLEOTIDE SEQUENCE</scope>
    <source>
        <strain evidence="6">CBHHK188m</strain>
    </source>
</reference>
<feature type="compositionally biased region" description="Polar residues" evidence="5">
    <location>
        <begin position="42"/>
        <end position="51"/>
    </location>
</feature>
<dbReference type="Gene3D" id="3.40.50.300">
    <property type="entry name" value="P-loop containing nucleotide triphosphate hydrolases"/>
    <property type="match status" value="1"/>
</dbReference>
<dbReference type="InterPro" id="IPR027417">
    <property type="entry name" value="P-loop_NTPase"/>
</dbReference>
<keyword evidence="4" id="KW-0636">Prenylation</keyword>
<evidence type="ECO:0000256" key="2">
    <source>
        <dbReference type="ARBA" id="ARBA00022741"/>
    </source>
</evidence>
<dbReference type="PANTHER" id="PTHR47981">
    <property type="entry name" value="RAB FAMILY"/>
    <property type="match status" value="1"/>
</dbReference>
<evidence type="ECO:0000313" key="7">
    <source>
        <dbReference type="Proteomes" id="UP001215280"/>
    </source>
</evidence>
<comment type="caution">
    <text evidence="6">The sequence shown here is derived from an EMBL/GenBank/DDBJ whole genome shotgun (WGS) entry which is preliminary data.</text>
</comment>
<keyword evidence="4" id="KW-0449">Lipoprotein</keyword>
<dbReference type="Proteomes" id="UP001215280">
    <property type="component" value="Unassembled WGS sequence"/>
</dbReference>
<gene>
    <name evidence="6" type="ORF">DFH07DRAFT_961620</name>
</gene>
<dbReference type="InterPro" id="IPR001806">
    <property type="entry name" value="Small_GTPase"/>
</dbReference>
<keyword evidence="7" id="KW-1185">Reference proteome</keyword>
<dbReference type="EMBL" id="JARJLG010000084">
    <property type="protein sequence ID" value="KAJ7749835.1"/>
    <property type="molecule type" value="Genomic_DNA"/>
</dbReference>
<feature type="compositionally biased region" description="Basic and acidic residues" evidence="5">
    <location>
        <begin position="15"/>
        <end position="40"/>
    </location>
</feature>
<feature type="region of interest" description="Disordered" evidence="5">
    <location>
        <begin position="221"/>
        <end position="270"/>
    </location>
</feature>
<accession>A0AAD7IVY5</accession>
<protein>
    <submittedName>
        <fullName evidence="6">Uncharacterized protein</fullName>
    </submittedName>
</protein>
<proteinExistence type="inferred from homology"/>
<evidence type="ECO:0000313" key="6">
    <source>
        <dbReference type="EMBL" id="KAJ7749835.1"/>
    </source>
</evidence>
<dbReference type="SMART" id="SM00175">
    <property type="entry name" value="RAB"/>
    <property type="match status" value="1"/>
</dbReference>
<feature type="region of interest" description="Disordered" evidence="5">
    <location>
        <begin position="286"/>
        <end position="313"/>
    </location>
</feature>
<dbReference type="GO" id="GO:0003924">
    <property type="term" value="F:GTPase activity"/>
    <property type="evidence" value="ECO:0007669"/>
    <property type="project" value="InterPro"/>
</dbReference>
<keyword evidence="3" id="KW-0342">GTP-binding</keyword>
<dbReference type="PANTHER" id="PTHR47981:SF20">
    <property type="entry name" value="RAS-RELATED PROTEIN RAB-7A"/>
    <property type="match status" value="1"/>
</dbReference>
<evidence type="ECO:0000256" key="3">
    <source>
        <dbReference type="ARBA" id="ARBA00023134"/>
    </source>
</evidence>
<dbReference type="SUPFAM" id="SSF52540">
    <property type="entry name" value="P-loop containing nucleoside triphosphate hydrolases"/>
    <property type="match status" value="1"/>
</dbReference>
<evidence type="ECO:0000256" key="1">
    <source>
        <dbReference type="ARBA" id="ARBA00006270"/>
    </source>
</evidence>